<evidence type="ECO:0000256" key="2">
    <source>
        <dbReference type="SAM" id="Phobius"/>
    </source>
</evidence>
<keyword evidence="4" id="KW-1185">Reference proteome</keyword>
<gene>
    <name evidence="3" type="ORF">BLNAU_15328</name>
</gene>
<evidence type="ECO:0000256" key="1">
    <source>
        <dbReference type="SAM" id="MobiDB-lite"/>
    </source>
</evidence>
<feature type="compositionally biased region" description="Polar residues" evidence="1">
    <location>
        <begin position="276"/>
        <end position="286"/>
    </location>
</feature>
<accession>A0ABQ9XEC5</accession>
<protein>
    <submittedName>
        <fullName evidence="3">Uncharacterized protein</fullName>
    </submittedName>
</protein>
<dbReference type="EMBL" id="JARBJD010000150">
    <property type="protein sequence ID" value="KAK2949754.1"/>
    <property type="molecule type" value="Genomic_DNA"/>
</dbReference>
<organism evidence="3 4">
    <name type="scientific">Blattamonas nauphoetae</name>
    <dbReference type="NCBI Taxonomy" id="2049346"/>
    <lineage>
        <taxon>Eukaryota</taxon>
        <taxon>Metamonada</taxon>
        <taxon>Preaxostyla</taxon>
        <taxon>Oxymonadida</taxon>
        <taxon>Blattamonas</taxon>
    </lineage>
</organism>
<dbReference type="Proteomes" id="UP001281761">
    <property type="component" value="Unassembled WGS sequence"/>
</dbReference>
<sequence>MHCSNEGIVTIGSLSGRDGSNGLPLLASKEGCVMKGDAAHPDSSLFVPQLDKEQSKSVVDTATQQYKVSIVGSRLIPCGLFLEVFEHESESNADGKSVEFNLNDTSSETEVTFIIEQEEIAALDQKHELRCRLKFGQNLRTTDWFTFSAAHIDDPEPTKPKFSQTPLGKALSWILPVVGSVVLLLILLLIILLVWRRKIEECIEVTQNEPDCLSDEQENREEKEEEIENEVMERPHKRKRRKKRRKKKNNRSTNITSRTLPSAAPVHLLLHVVLSRPQTQPRSSQPRVLRRTGCDREKETTVAEGDVERDGPEHLFSG</sequence>
<evidence type="ECO:0000313" key="4">
    <source>
        <dbReference type="Proteomes" id="UP001281761"/>
    </source>
</evidence>
<feature type="compositionally biased region" description="Basic residues" evidence="1">
    <location>
        <begin position="235"/>
        <end position="250"/>
    </location>
</feature>
<feature type="region of interest" description="Disordered" evidence="1">
    <location>
        <begin position="210"/>
        <end position="260"/>
    </location>
</feature>
<feature type="transmembrane region" description="Helical" evidence="2">
    <location>
        <begin position="173"/>
        <end position="195"/>
    </location>
</feature>
<feature type="region of interest" description="Disordered" evidence="1">
    <location>
        <begin position="275"/>
        <end position="318"/>
    </location>
</feature>
<reference evidence="3 4" key="1">
    <citation type="journal article" date="2022" name="bioRxiv">
        <title>Genomics of Preaxostyla Flagellates Illuminates Evolutionary Transitions and the Path Towards Mitochondrial Loss.</title>
        <authorList>
            <person name="Novak L.V.F."/>
            <person name="Treitli S.C."/>
            <person name="Pyrih J."/>
            <person name="Halakuc P."/>
            <person name="Pipaliya S.V."/>
            <person name="Vacek V."/>
            <person name="Brzon O."/>
            <person name="Soukal P."/>
            <person name="Eme L."/>
            <person name="Dacks J.B."/>
            <person name="Karnkowska A."/>
            <person name="Elias M."/>
            <person name="Hampl V."/>
        </authorList>
    </citation>
    <scope>NUCLEOTIDE SEQUENCE [LARGE SCALE GENOMIC DNA]</scope>
    <source>
        <strain evidence="3">NAU3</strain>
        <tissue evidence="3">Gut</tissue>
    </source>
</reference>
<feature type="compositionally biased region" description="Acidic residues" evidence="1">
    <location>
        <begin position="212"/>
        <end position="230"/>
    </location>
</feature>
<evidence type="ECO:0000313" key="3">
    <source>
        <dbReference type="EMBL" id="KAK2949754.1"/>
    </source>
</evidence>
<keyword evidence="2" id="KW-1133">Transmembrane helix</keyword>
<proteinExistence type="predicted"/>
<name>A0ABQ9XEC5_9EUKA</name>
<keyword evidence="2" id="KW-0472">Membrane</keyword>
<keyword evidence="2" id="KW-0812">Transmembrane</keyword>
<feature type="compositionally biased region" description="Basic and acidic residues" evidence="1">
    <location>
        <begin position="292"/>
        <end position="318"/>
    </location>
</feature>
<comment type="caution">
    <text evidence="3">The sequence shown here is derived from an EMBL/GenBank/DDBJ whole genome shotgun (WGS) entry which is preliminary data.</text>
</comment>